<dbReference type="Pfam" id="PF01558">
    <property type="entry name" value="POR"/>
    <property type="match status" value="1"/>
</dbReference>
<accession>A1RYA4</accession>
<dbReference type="GO" id="GO:0043805">
    <property type="term" value="F:indolepyruvate ferredoxin oxidoreductase activity"/>
    <property type="evidence" value="ECO:0007669"/>
    <property type="project" value="UniProtKB-EC"/>
</dbReference>
<keyword evidence="1 4" id="KW-0560">Oxidoreductase</keyword>
<evidence type="ECO:0000259" key="3">
    <source>
        <dbReference type="Pfam" id="PF01558"/>
    </source>
</evidence>
<dbReference type="EnsemblBacteria" id="ABL78184">
    <property type="protein sequence ID" value="ABL78184"/>
    <property type="gene ID" value="Tpen_0782"/>
</dbReference>
<dbReference type="AlphaFoldDB" id="A1RYA4"/>
<feature type="domain" description="Pyruvate/ketoisovalerate oxidoreductase catalytic" evidence="3">
    <location>
        <begin position="12"/>
        <end position="187"/>
    </location>
</feature>
<dbReference type="Gene3D" id="3.40.920.10">
    <property type="entry name" value="Pyruvate-ferredoxin oxidoreductase, PFOR, domain III"/>
    <property type="match status" value="1"/>
</dbReference>
<dbReference type="eggNOG" id="arCOG01602">
    <property type="taxonomic scope" value="Archaea"/>
</dbReference>
<keyword evidence="2" id="KW-0812">Transmembrane</keyword>
<name>A1RYA4_THEPD</name>
<sequence>MAGKSIVIAGVGGQGLITIGTVVAQALIRKGYSVRVGEVHGLSQRGGSVVVFLKYGQGPLSPIVDQGEADVLLGLELIETLRRVPLLSKEGVVLANNFFLPPPAAKSPSRSAVLNALKGLGARVVLLEADELALKAGSPITVNMVMLGALIGTGRIDLTLEDAADVLRSRFKGKVLEMNLEALKLGYTAAQEQLEGQRL</sequence>
<evidence type="ECO:0000313" key="4">
    <source>
        <dbReference type="EMBL" id="ABL78184.1"/>
    </source>
</evidence>
<evidence type="ECO:0000256" key="2">
    <source>
        <dbReference type="SAM" id="Phobius"/>
    </source>
</evidence>
<keyword evidence="5" id="KW-1185">Reference proteome</keyword>
<dbReference type="EC" id="1.2.7.8" evidence="4"/>
<protein>
    <submittedName>
        <fullName evidence="4">Indolepyruvate ferredoxin oxidoreductase, subunit iorB</fullName>
        <ecNumber evidence="4">1.2.7.8</ecNumber>
    </submittedName>
</protein>
<dbReference type="Proteomes" id="UP000000641">
    <property type="component" value="Chromosome"/>
</dbReference>
<reference evidence="5" key="1">
    <citation type="journal article" date="2008" name="J. Bacteriol.">
        <title>Genome sequence of Thermofilum pendens reveals an exceptional loss of biosynthetic pathways without genome reduction.</title>
        <authorList>
            <person name="Anderson I."/>
            <person name="Rodriguez J."/>
            <person name="Susanti D."/>
            <person name="Porat I."/>
            <person name="Reich C."/>
            <person name="Ulrich L.E."/>
            <person name="Elkins J.G."/>
            <person name="Mavromatis K."/>
            <person name="Lykidis A."/>
            <person name="Kim E."/>
            <person name="Thompson L.S."/>
            <person name="Nolan M."/>
            <person name="Land M."/>
            <person name="Copeland A."/>
            <person name="Lapidus A."/>
            <person name="Lucas S."/>
            <person name="Detter C."/>
            <person name="Zhulin I.B."/>
            <person name="Olsen G.J."/>
            <person name="Whitman W."/>
            <person name="Mukhopadhyay B."/>
            <person name="Bristow J."/>
            <person name="Kyrpides N."/>
        </authorList>
    </citation>
    <scope>NUCLEOTIDE SEQUENCE [LARGE SCALE GENOMIC DNA]</scope>
    <source>
        <strain evidence="5">DSM 2475 / Hrk 5</strain>
    </source>
</reference>
<dbReference type="RefSeq" id="WP_011752449.1">
    <property type="nucleotide sequence ID" value="NC_008698.1"/>
</dbReference>
<dbReference type="STRING" id="368408.Tpen_0782"/>
<evidence type="ECO:0000256" key="1">
    <source>
        <dbReference type="ARBA" id="ARBA00023002"/>
    </source>
</evidence>
<dbReference type="KEGG" id="tpe:Tpen_0782"/>
<keyword evidence="2" id="KW-0472">Membrane</keyword>
<dbReference type="GeneID" id="4601843"/>
<gene>
    <name evidence="4" type="ordered locus">Tpen_0782</name>
</gene>
<feature type="transmembrane region" description="Helical" evidence="2">
    <location>
        <begin position="6"/>
        <end position="28"/>
    </location>
</feature>
<dbReference type="HOGENOM" id="CLU_087284_1_1_2"/>
<dbReference type="PANTHER" id="PTHR43854">
    <property type="entry name" value="INDOLEPYRUVATE OXIDOREDUCTASE SUBUNIT IORB"/>
    <property type="match status" value="1"/>
</dbReference>
<dbReference type="InterPro" id="IPR019752">
    <property type="entry name" value="Pyrv/ketoisovalerate_OxRed_cat"/>
</dbReference>
<evidence type="ECO:0000313" key="5">
    <source>
        <dbReference type="Proteomes" id="UP000000641"/>
    </source>
</evidence>
<dbReference type="EMBL" id="CP000505">
    <property type="protein sequence ID" value="ABL78184.1"/>
    <property type="molecule type" value="Genomic_DNA"/>
</dbReference>
<dbReference type="OrthoDB" id="53326at2157"/>
<dbReference type="SUPFAM" id="SSF53323">
    <property type="entry name" value="Pyruvate-ferredoxin oxidoreductase, PFOR, domain III"/>
    <property type="match status" value="1"/>
</dbReference>
<keyword evidence="2" id="KW-1133">Transmembrane helix</keyword>
<proteinExistence type="predicted"/>
<organism evidence="4 5">
    <name type="scientific">Thermofilum pendens (strain DSM 2475 / Hrk 5)</name>
    <dbReference type="NCBI Taxonomy" id="368408"/>
    <lineage>
        <taxon>Archaea</taxon>
        <taxon>Thermoproteota</taxon>
        <taxon>Thermoprotei</taxon>
        <taxon>Thermofilales</taxon>
        <taxon>Thermofilaceae</taxon>
        <taxon>Thermofilum</taxon>
    </lineage>
</organism>
<dbReference type="InterPro" id="IPR052198">
    <property type="entry name" value="IorB_Oxidoreductase"/>
</dbReference>
<dbReference type="PANTHER" id="PTHR43854:SF1">
    <property type="entry name" value="INDOLEPYRUVATE OXIDOREDUCTASE SUBUNIT IORB"/>
    <property type="match status" value="1"/>
</dbReference>
<dbReference type="InterPro" id="IPR002869">
    <property type="entry name" value="Pyrv_flavodox_OxRed_cen"/>
</dbReference>